<organism evidence="1 2">
    <name type="scientific">Alicyclobacillus tolerans</name>
    <dbReference type="NCBI Taxonomy" id="90970"/>
    <lineage>
        <taxon>Bacteria</taxon>
        <taxon>Bacillati</taxon>
        <taxon>Bacillota</taxon>
        <taxon>Bacilli</taxon>
        <taxon>Bacillales</taxon>
        <taxon>Alicyclobacillaceae</taxon>
        <taxon>Alicyclobacillus</taxon>
    </lineage>
</organism>
<dbReference type="Gene3D" id="3.20.20.70">
    <property type="entry name" value="Aldolase class I"/>
    <property type="match status" value="1"/>
</dbReference>
<protein>
    <submittedName>
        <fullName evidence="1">Endo-alpha-1,4-polygalactosaminidase (GH114 family)</fullName>
    </submittedName>
</protein>
<dbReference type="PANTHER" id="PTHR35882:SF2">
    <property type="entry name" value="PELA"/>
    <property type="match status" value="1"/>
</dbReference>
<keyword evidence="2" id="KW-1185">Reference proteome</keyword>
<dbReference type="RefSeq" id="WP_306953353.1">
    <property type="nucleotide sequence ID" value="NZ_JAURUO010000003.1"/>
</dbReference>
<gene>
    <name evidence="1" type="ORF">J2S04_000739</name>
</gene>
<reference evidence="1 2" key="1">
    <citation type="submission" date="2023-07" db="EMBL/GenBank/DDBJ databases">
        <title>Genomic Encyclopedia of Type Strains, Phase IV (KMG-IV): sequencing the most valuable type-strain genomes for metagenomic binning, comparative biology and taxonomic classification.</title>
        <authorList>
            <person name="Goeker M."/>
        </authorList>
    </citation>
    <scope>NUCLEOTIDE SEQUENCE [LARGE SCALE GENOMIC DNA]</scope>
    <source>
        <strain evidence="1 2">DSM 25924</strain>
    </source>
</reference>
<comment type="caution">
    <text evidence="1">The sequence shown here is derived from an EMBL/GenBank/DDBJ whole genome shotgun (WGS) entry which is preliminary data.</text>
</comment>
<dbReference type="Proteomes" id="UP001229209">
    <property type="component" value="Unassembled WGS sequence"/>
</dbReference>
<dbReference type="SUPFAM" id="SSF51445">
    <property type="entry name" value="(Trans)glycosidases"/>
    <property type="match status" value="1"/>
</dbReference>
<evidence type="ECO:0000313" key="2">
    <source>
        <dbReference type="Proteomes" id="UP001229209"/>
    </source>
</evidence>
<sequence length="261" mass="30602">MVRERISNLHRFAVYYGRGSLQDLAEYDMVILEPAHYQEEEIQYLKSRQTLVMAYASVIEVPEYHPLYPLLREDDFLRKKGEKIVQPVYGGFYADLASPHWQTLLHRHIGQLLVHSHYDGVFLDTIGNVEWPELPDKTNQLNAAMQIVASLRKWFPQHGILQNNGLETLVNHTAPFLDAIIWENVPLGDSASAAWIEIVNQRLRNLQQKYAVRTLLLFDRLEQMTRQEILRRRQFADLNQYPVYFAETYFQGKVTPVNRHI</sequence>
<dbReference type="InterPro" id="IPR013785">
    <property type="entry name" value="Aldolase_TIM"/>
</dbReference>
<proteinExistence type="predicted"/>
<evidence type="ECO:0000313" key="1">
    <source>
        <dbReference type="EMBL" id="MDP9727809.1"/>
    </source>
</evidence>
<dbReference type="EMBL" id="JAURUO010000003">
    <property type="protein sequence ID" value="MDP9727809.1"/>
    <property type="molecule type" value="Genomic_DNA"/>
</dbReference>
<dbReference type="PANTHER" id="PTHR35882">
    <property type="entry name" value="PELA"/>
    <property type="match status" value="1"/>
</dbReference>
<dbReference type="InterPro" id="IPR017853">
    <property type="entry name" value="GH"/>
</dbReference>
<accession>A0ABT9LU73</accession>
<name>A0ABT9LU73_9BACL</name>